<name>A0A0K0FKA5_STRVS</name>
<dbReference type="AlphaFoldDB" id="A0A0K0FKA5"/>
<dbReference type="STRING" id="75913.A0A0K0FKA5"/>
<proteinExistence type="inferred from homology"/>
<dbReference type="Pfam" id="PF05997">
    <property type="entry name" value="Nop52"/>
    <property type="match status" value="1"/>
</dbReference>
<keyword evidence="5" id="KW-1185">Reference proteome</keyword>
<dbReference type="PANTHER" id="PTHR13026">
    <property type="entry name" value="NNP-1 PROTEIN NOVEL NUCLEAR PROTEIN 1 NOP52"/>
    <property type="match status" value="1"/>
</dbReference>
<accession>A0A0K0FKA5</accession>
<dbReference type="Proteomes" id="UP000035680">
    <property type="component" value="Unassembled WGS sequence"/>
</dbReference>
<sequence length="282" mass="33414">MDNFQIDQSLLEGLANSDSEIRSNSLEKLEEWIKIATKAKVISMETLKTISKGLYYALWMQDKALLHEDLCDRIVAIHDIFKRSEERVSYYYCLLLVVDQNILSTDKWRINKFLMLIRRIFRHIFAYIAKNNWTESICHEYIDMVDMNILNAENEKFSDITVSHIISVFMDEFDKALNVVPSTPQQQFMWYIPFFKVLENKTVSDYAFGKVVKEVFEAILNILEVEKNDDSEIEKSNYKFPLTNISNTLFDIAKSDKINSKKRRTLYKLVERFKIMENKYNK</sequence>
<keyword evidence="3" id="KW-0698">rRNA processing</keyword>
<evidence type="ECO:0000313" key="5">
    <source>
        <dbReference type="Proteomes" id="UP000035680"/>
    </source>
</evidence>
<dbReference type="InterPro" id="IPR010301">
    <property type="entry name" value="RRP1"/>
</dbReference>
<dbReference type="GO" id="GO:0006364">
    <property type="term" value="P:rRNA processing"/>
    <property type="evidence" value="ECO:0007669"/>
    <property type="project" value="UniProtKB-KW"/>
</dbReference>
<comment type="subcellular location">
    <subcellularLocation>
        <location evidence="1">Nucleus</location>
    </subcellularLocation>
</comment>
<evidence type="ECO:0000256" key="2">
    <source>
        <dbReference type="ARBA" id="ARBA00006374"/>
    </source>
</evidence>
<comment type="similarity">
    <text evidence="2">Belongs to the RRP1 family.</text>
</comment>
<evidence type="ECO:0000256" key="3">
    <source>
        <dbReference type="ARBA" id="ARBA00022552"/>
    </source>
</evidence>
<keyword evidence="4" id="KW-0539">Nucleus</keyword>
<dbReference type="PANTHER" id="PTHR13026:SF0">
    <property type="entry name" value="RIBOSOMAL RNA PROCESSING 1B"/>
    <property type="match status" value="1"/>
</dbReference>
<organism evidence="5 6">
    <name type="scientific">Strongyloides venezuelensis</name>
    <name type="common">Threadworm</name>
    <dbReference type="NCBI Taxonomy" id="75913"/>
    <lineage>
        <taxon>Eukaryota</taxon>
        <taxon>Metazoa</taxon>
        <taxon>Ecdysozoa</taxon>
        <taxon>Nematoda</taxon>
        <taxon>Chromadorea</taxon>
        <taxon>Rhabditida</taxon>
        <taxon>Tylenchina</taxon>
        <taxon>Panagrolaimomorpha</taxon>
        <taxon>Strongyloidoidea</taxon>
        <taxon>Strongyloididae</taxon>
        <taxon>Strongyloides</taxon>
    </lineage>
</organism>
<reference evidence="5" key="1">
    <citation type="submission" date="2014-07" db="EMBL/GenBank/DDBJ databases">
        <authorList>
            <person name="Martin A.A"/>
            <person name="De Silva N."/>
        </authorList>
    </citation>
    <scope>NUCLEOTIDE SEQUENCE</scope>
</reference>
<dbReference type="GO" id="GO:0030688">
    <property type="term" value="C:preribosome, small subunit precursor"/>
    <property type="evidence" value="ECO:0007669"/>
    <property type="project" value="InterPro"/>
</dbReference>
<evidence type="ECO:0000313" key="6">
    <source>
        <dbReference type="WBParaSite" id="SVE_0946900.1"/>
    </source>
</evidence>
<dbReference type="GO" id="GO:0005634">
    <property type="term" value="C:nucleus"/>
    <property type="evidence" value="ECO:0007669"/>
    <property type="project" value="UniProtKB-SubCell"/>
</dbReference>
<reference evidence="6" key="2">
    <citation type="submission" date="2015-08" db="UniProtKB">
        <authorList>
            <consortium name="WormBaseParasite"/>
        </authorList>
    </citation>
    <scope>IDENTIFICATION</scope>
</reference>
<dbReference type="WBParaSite" id="SVE_0946900.1">
    <property type="protein sequence ID" value="SVE_0946900.1"/>
    <property type="gene ID" value="SVE_0946900"/>
</dbReference>
<evidence type="ECO:0000256" key="4">
    <source>
        <dbReference type="ARBA" id="ARBA00023242"/>
    </source>
</evidence>
<protein>
    <submittedName>
        <fullName evidence="6">Ribosomal RNA processing protein 1 homolog (inferred by orthology to a C. elegans protein)</fullName>
    </submittedName>
</protein>
<evidence type="ECO:0000256" key="1">
    <source>
        <dbReference type="ARBA" id="ARBA00004123"/>
    </source>
</evidence>